<evidence type="ECO:0000256" key="1">
    <source>
        <dbReference type="ARBA" id="ARBA00004123"/>
    </source>
</evidence>
<evidence type="ECO:0000256" key="8">
    <source>
        <dbReference type="PROSITE-ProRule" id="PRU00176"/>
    </source>
</evidence>
<dbReference type="Proteomes" id="UP000887540">
    <property type="component" value="Unplaced"/>
</dbReference>
<dbReference type="InterPro" id="IPR012677">
    <property type="entry name" value="Nucleotide-bd_a/b_plait_sf"/>
</dbReference>
<evidence type="ECO:0000256" key="7">
    <source>
        <dbReference type="ARBA" id="ARBA00023242"/>
    </source>
</evidence>
<dbReference type="InterPro" id="IPR003954">
    <property type="entry name" value="RRM_euk-type"/>
</dbReference>
<feature type="region of interest" description="Disordered" evidence="10">
    <location>
        <begin position="489"/>
        <end position="545"/>
    </location>
</feature>
<dbReference type="PANTHER" id="PTHR24012">
    <property type="entry name" value="RNA BINDING PROTEIN"/>
    <property type="match status" value="1"/>
</dbReference>
<evidence type="ECO:0000256" key="6">
    <source>
        <dbReference type="ARBA" id="ARBA00022884"/>
    </source>
</evidence>
<organism evidence="13 14">
    <name type="scientific">Acrobeloides nanus</name>
    <dbReference type="NCBI Taxonomy" id="290746"/>
    <lineage>
        <taxon>Eukaryota</taxon>
        <taxon>Metazoa</taxon>
        <taxon>Ecdysozoa</taxon>
        <taxon>Nematoda</taxon>
        <taxon>Chromadorea</taxon>
        <taxon>Rhabditida</taxon>
        <taxon>Tylenchina</taxon>
        <taxon>Cephalobomorpha</taxon>
        <taxon>Cephaloboidea</taxon>
        <taxon>Cephalobidae</taxon>
        <taxon>Acrobeloides</taxon>
    </lineage>
</organism>
<feature type="domain" description="RRM" evidence="11">
    <location>
        <begin position="316"/>
        <end position="393"/>
    </location>
</feature>
<dbReference type="InterPro" id="IPR036053">
    <property type="entry name" value="PABP-dom"/>
</dbReference>
<comment type="similarity">
    <text evidence="3 9">Belongs to the polyadenylate-binding protein type-1 family.</text>
</comment>
<dbReference type="PROSITE" id="PS51309">
    <property type="entry name" value="PABC"/>
    <property type="match status" value="1"/>
</dbReference>
<dbReference type="SUPFAM" id="SSF63570">
    <property type="entry name" value="PABC (PABP) domain"/>
    <property type="match status" value="1"/>
</dbReference>
<feature type="domain" description="RRM" evidence="11">
    <location>
        <begin position="34"/>
        <end position="112"/>
    </location>
</feature>
<dbReference type="Gene3D" id="3.30.70.330">
    <property type="match status" value="4"/>
</dbReference>
<feature type="domain" description="PABC" evidence="12">
    <location>
        <begin position="558"/>
        <end position="636"/>
    </location>
</feature>
<accession>A0A914E7T3</accession>
<name>A0A914E7T3_9BILA</name>
<dbReference type="InterPro" id="IPR045305">
    <property type="entry name" value="RRM2_I_PABPs"/>
</dbReference>
<evidence type="ECO:0000313" key="13">
    <source>
        <dbReference type="Proteomes" id="UP000887540"/>
    </source>
</evidence>
<comment type="subcellular location">
    <subcellularLocation>
        <location evidence="2 9">Cytoplasm</location>
    </subcellularLocation>
    <subcellularLocation>
        <location evidence="1">Nucleus</location>
    </subcellularLocation>
</comment>
<evidence type="ECO:0000256" key="3">
    <source>
        <dbReference type="ARBA" id="ARBA00008557"/>
    </source>
</evidence>
<keyword evidence="4 9" id="KW-0963">Cytoplasm</keyword>
<keyword evidence="7" id="KW-0539">Nucleus</keyword>
<dbReference type="FunFam" id="3.30.70.330:FF:000651">
    <property type="entry name" value="Poly(A) binding protein cytoplasmic 1 like"/>
    <property type="match status" value="1"/>
</dbReference>
<evidence type="ECO:0000256" key="4">
    <source>
        <dbReference type="ARBA" id="ARBA00022490"/>
    </source>
</evidence>
<dbReference type="PROSITE" id="PS50102">
    <property type="entry name" value="RRM"/>
    <property type="match status" value="4"/>
</dbReference>
<dbReference type="GO" id="GO:0005737">
    <property type="term" value="C:cytoplasm"/>
    <property type="evidence" value="ECO:0007669"/>
    <property type="project" value="UniProtKB-SubCell"/>
</dbReference>
<evidence type="ECO:0000256" key="2">
    <source>
        <dbReference type="ARBA" id="ARBA00004496"/>
    </source>
</evidence>
<evidence type="ECO:0000256" key="9">
    <source>
        <dbReference type="RuleBase" id="RU362004"/>
    </source>
</evidence>
<sequence length="637" mass="70795">MTSIPLVANATSMPATNQNAAPGSAVFPPMRAIVSLYVGDLHPDATESNLYEKFSTIGPLTSIRVCRDAITRRSLGYAYVNYQNPADAEKAIDSLNFENVMGKPIRIMWSQRDPSLRRSGAGNIFIKNLDKRIDAKSLHDTFSLFGSILSCKVALDEHGVSRGYGFIQFESEDSAQKAISKVDGMLLDNKKVFACKFQPRSERFNVNGASSHFRNVYVKNFGDLWDSEKFESVFSKFGKITSCTVITDANGKPKGFGFVAFEKPESAEKAVEEMNGIEVVPGSDRKLTVCRAQTKVERLKELKKKFDSTLQKCHLGNLYVKQLDESFDDDQLRETFEKFGKINSAKIMRDETGRSKGFGFVCFENPEDANKAQAEMHGKFLVNKPIYVAHAQRKDERRSILASHYMQRLAKVRMQTGQPANGGGSFPGSMYTPVSGGYFMAPTGIPNPRTQGLYPTYTSMLPTWNLAAGNVQMPLLQGGMYAANQTRTGPRHVFTNQGGKRYDPNYRQGGRGVHRPYQHPRMGKPPQQQQQQSAQGLPNVSSEQAQMEQKMANLDINIQALSSQLSAQASVQDQKQLIGEQLFKCVAKFSPEELVGKVTGMILEMEIAELLVLLENTDSLKVKVEEALDVLKKHGNL</sequence>
<dbReference type="InterPro" id="IPR034364">
    <property type="entry name" value="PABP_RRM1"/>
</dbReference>
<dbReference type="FunFam" id="3.30.70.330:FF:000234">
    <property type="entry name" value="Polyadenylate-binding protein 5"/>
    <property type="match status" value="1"/>
</dbReference>
<dbReference type="Gene3D" id="1.10.1900.10">
    <property type="entry name" value="c-terminal domain of poly(a) binding protein"/>
    <property type="match status" value="1"/>
</dbReference>
<feature type="compositionally biased region" description="Basic residues" evidence="10">
    <location>
        <begin position="512"/>
        <end position="522"/>
    </location>
</feature>
<dbReference type="GO" id="GO:0003723">
    <property type="term" value="F:RNA binding"/>
    <property type="evidence" value="ECO:0007669"/>
    <property type="project" value="UniProtKB-UniRule"/>
</dbReference>
<keyword evidence="6 8" id="KW-0694">RNA-binding</keyword>
<evidence type="ECO:0000259" key="12">
    <source>
        <dbReference type="PROSITE" id="PS51309"/>
    </source>
</evidence>
<evidence type="ECO:0000256" key="10">
    <source>
        <dbReference type="SAM" id="MobiDB-lite"/>
    </source>
</evidence>
<dbReference type="CDD" id="cd12378">
    <property type="entry name" value="RRM1_I_PABPs"/>
    <property type="match status" value="1"/>
</dbReference>
<dbReference type="AlphaFoldDB" id="A0A914E7T3"/>
<dbReference type="NCBIfam" id="TIGR01628">
    <property type="entry name" value="PABP-1234"/>
    <property type="match status" value="1"/>
</dbReference>
<feature type="compositionally biased region" description="Polar residues" evidence="10">
    <location>
        <begin position="533"/>
        <end position="545"/>
    </location>
</feature>
<keyword evidence="5" id="KW-0677">Repeat</keyword>
<evidence type="ECO:0000259" key="11">
    <source>
        <dbReference type="PROSITE" id="PS50102"/>
    </source>
</evidence>
<comment type="function">
    <text evidence="9">Binds the poly(A) tail of mRNA.</text>
</comment>
<dbReference type="GO" id="GO:0005634">
    <property type="term" value="C:nucleus"/>
    <property type="evidence" value="ECO:0007669"/>
    <property type="project" value="UniProtKB-SubCell"/>
</dbReference>
<dbReference type="FunFam" id="3.30.70.330:FF:000003">
    <property type="entry name" value="Polyadenylate-binding protein"/>
    <property type="match status" value="1"/>
</dbReference>
<feature type="domain" description="RRM" evidence="11">
    <location>
        <begin position="214"/>
        <end position="294"/>
    </location>
</feature>
<dbReference type="SMART" id="SM00517">
    <property type="entry name" value="PolyA"/>
    <property type="match status" value="1"/>
</dbReference>
<reference evidence="14" key="1">
    <citation type="submission" date="2022-11" db="UniProtKB">
        <authorList>
            <consortium name="WormBaseParasite"/>
        </authorList>
    </citation>
    <scope>IDENTIFICATION</scope>
</reference>
<dbReference type="InterPro" id="IPR002004">
    <property type="entry name" value="PABP_HYD_C"/>
</dbReference>
<dbReference type="SMART" id="SM00361">
    <property type="entry name" value="RRM_1"/>
    <property type="match status" value="3"/>
</dbReference>
<feature type="compositionally biased region" description="Polar residues" evidence="10">
    <location>
        <begin position="489"/>
        <end position="498"/>
    </location>
</feature>
<feature type="domain" description="RRM" evidence="11">
    <location>
        <begin position="122"/>
        <end position="199"/>
    </location>
</feature>
<dbReference type="Pfam" id="PF00658">
    <property type="entry name" value="MLLE"/>
    <property type="match status" value="1"/>
</dbReference>
<dbReference type="CDD" id="cd12379">
    <property type="entry name" value="RRM2_I_PABPs"/>
    <property type="match status" value="1"/>
</dbReference>
<dbReference type="SMART" id="SM00360">
    <property type="entry name" value="RRM"/>
    <property type="match status" value="4"/>
</dbReference>
<dbReference type="InterPro" id="IPR006515">
    <property type="entry name" value="PABP_1234"/>
</dbReference>
<dbReference type="SUPFAM" id="SSF54928">
    <property type="entry name" value="RNA-binding domain, RBD"/>
    <property type="match status" value="2"/>
</dbReference>
<keyword evidence="13" id="KW-1185">Reference proteome</keyword>
<protein>
    <recommendedName>
        <fullName evidence="9">Polyadenylate-binding protein</fullName>
        <shortName evidence="9">PABP</shortName>
    </recommendedName>
</protein>
<dbReference type="WBParaSite" id="ACRNAN_scaffold629.g19710.t1">
    <property type="protein sequence ID" value="ACRNAN_scaffold629.g19710.t1"/>
    <property type="gene ID" value="ACRNAN_scaffold629.g19710"/>
</dbReference>
<dbReference type="CDD" id="cd12381">
    <property type="entry name" value="RRM4_I_PABPs"/>
    <property type="match status" value="1"/>
</dbReference>
<evidence type="ECO:0000313" key="14">
    <source>
        <dbReference type="WBParaSite" id="ACRNAN_scaffold629.g19710.t1"/>
    </source>
</evidence>
<dbReference type="InterPro" id="IPR035979">
    <property type="entry name" value="RBD_domain_sf"/>
</dbReference>
<evidence type="ECO:0000256" key="5">
    <source>
        <dbReference type="ARBA" id="ARBA00022737"/>
    </source>
</evidence>
<dbReference type="Pfam" id="PF00076">
    <property type="entry name" value="RRM_1"/>
    <property type="match status" value="4"/>
</dbReference>
<dbReference type="InterPro" id="IPR000504">
    <property type="entry name" value="RRM_dom"/>
</dbReference>
<proteinExistence type="inferred from homology"/>